<keyword evidence="7" id="KW-0883">Thioether bond</keyword>
<evidence type="ECO:0000256" key="3">
    <source>
        <dbReference type="ARBA" id="ARBA00022723"/>
    </source>
</evidence>
<dbReference type="EC" id="1.13.11.20" evidence="2 9"/>
<feature type="binding site" evidence="8">
    <location>
        <position position="148"/>
    </location>
    <ligand>
        <name>Fe cation</name>
        <dbReference type="ChEBI" id="CHEBI:24875"/>
        <note>catalytic</note>
    </ligand>
</feature>
<dbReference type="GO" id="GO:0017172">
    <property type="term" value="F:cysteine dioxygenase activity"/>
    <property type="evidence" value="ECO:0007669"/>
    <property type="project" value="UniProtKB-UniRule"/>
</dbReference>
<dbReference type="GO" id="GO:0019448">
    <property type="term" value="P:L-cysteine catabolic process"/>
    <property type="evidence" value="ECO:0007669"/>
    <property type="project" value="TreeGrafter"/>
</dbReference>
<dbReference type="PANTHER" id="PTHR12918:SF1">
    <property type="entry name" value="CYSTEINE DIOXYGENASE TYPE 1"/>
    <property type="match status" value="1"/>
</dbReference>
<keyword evidence="11" id="KW-1185">Reference proteome</keyword>
<accession>A0A2T0FJ12</accession>
<dbReference type="Pfam" id="PF05995">
    <property type="entry name" value="CDO_I"/>
    <property type="match status" value="1"/>
</dbReference>
<evidence type="ECO:0000256" key="4">
    <source>
        <dbReference type="ARBA" id="ARBA00022964"/>
    </source>
</evidence>
<dbReference type="PANTHER" id="PTHR12918">
    <property type="entry name" value="CYSTEINE DIOXYGENASE"/>
    <property type="match status" value="1"/>
</dbReference>
<comment type="similarity">
    <text evidence="1 9">Belongs to the cysteine dioxygenase family.</text>
</comment>
<gene>
    <name evidence="10" type="ORF">B9G98_02614</name>
</gene>
<comment type="caution">
    <text evidence="10">The sequence shown here is derived from an EMBL/GenBank/DDBJ whole genome shotgun (WGS) entry which is preliminary data.</text>
</comment>
<protein>
    <recommendedName>
        <fullName evidence="2 9">Cysteine dioxygenase</fullName>
        <ecNumber evidence="2 9">1.13.11.20</ecNumber>
    </recommendedName>
</protein>
<feature type="cross-link" description="3'-(S-cysteinyl)-tyrosine (Cys-Tyr)" evidence="7">
    <location>
        <begin position="155"/>
        <end position="219"/>
    </location>
</feature>
<keyword evidence="3 8" id="KW-0479">Metal-binding</keyword>
<evidence type="ECO:0000256" key="9">
    <source>
        <dbReference type="RuleBase" id="RU366010"/>
    </source>
</evidence>
<dbReference type="InterPro" id="IPR011051">
    <property type="entry name" value="RmlC_Cupin_sf"/>
</dbReference>
<dbReference type="AlphaFoldDB" id="A0A2T0FJ12"/>
<evidence type="ECO:0000256" key="5">
    <source>
        <dbReference type="ARBA" id="ARBA00023002"/>
    </source>
</evidence>
<keyword evidence="6 8" id="KW-0408">Iron</keyword>
<evidence type="ECO:0000313" key="10">
    <source>
        <dbReference type="EMBL" id="PRT54994.1"/>
    </source>
</evidence>
<evidence type="ECO:0000256" key="6">
    <source>
        <dbReference type="ARBA" id="ARBA00023004"/>
    </source>
</evidence>
<dbReference type="InterPro" id="IPR010300">
    <property type="entry name" value="CDO_1"/>
</dbReference>
<dbReference type="GeneID" id="36516362"/>
<dbReference type="STRING" id="45607.A0A2T0FJ12"/>
<comment type="catalytic activity">
    <reaction evidence="9">
        <text>L-cysteine + O2 = 3-sulfino-L-alanine + H(+)</text>
        <dbReference type="Rhea" id="RHEA:20441"/>
        <dbReference type="ChEBI" id="CHEBI:15378"/>
        <dbReference type="ChEBI" id="CHEBI:15379"/>
        <dbReference type="ChEBI" id="CHEBI:35235"/>
        <dbReference type="ChEBI" id="CHEBI:61085"/>
        <dbReference type="EC" id="1.13.11.20"/>
    </reaction>
</comment>
<evidence type="ECO:0000256" key="7">
    <source>
        <dbReference type="PIRSR" id="PIRSR610300-50"/>
    </source>
</evidence>
<keyword evidence="5 9" id="KW-0560">Oxidoreductase</keyword>
<feature type="binding site" evidence="8">
    <location>
        <position position="203"/>
    </location>
    <ligand>
        <name>Fe cation</name>
        <dbReference type="ChEBI" id="CHEBI:24875"/>
        <note>catalytic</note>
    </ligand>
</feature>
<name>A0A2T0FJ12_9ASCO</name>
<dbReference type="SUPFAM" id="SSF51182">
    <property type="entry name" value="RmlC-like cupins"/>
    <property type="match status" value="1"/>
</dbReference>
<evidence type="ECO:0000256" key="8">
    <source>
        <dbReference type="PIRSR" id="PIRSR610300-51"/>
    </source>
</evidence>
<reference evidence="10 11" key="1">
    <citation type="submission" date="2017-04" db="EMBL/GenBank/DDBJ databases">
        <title>Genome sequencing of [Candida] sorbophila.</title>
        <authorList>
            <person name="Ahn J.O."/>
        </authorList>
    </citation>
    <scope>NUCLEOTIDE SEQUENCE [LARGE SCALE GENOMIC DNA]</scope>
    <source>
        <strain evidence="10 11">DS02</strain>
    </source>
</reference>
<dbReference type="CDD" id="cd10548">
    <property type="entry name" value="cupin_CDO"/>
    <property type="match status" value="1"/>
</dbReference>
<dbReference type="EMBL" id="NDIQ01000021">
    <property type="protein sequence ID" value="PRT54994.1"/>
    <property type="molecule type" value="Genomic_DNA"/>
</dbReference>
<dbReference type="RefSeq" id="XP_024664939.1">
    <property type="nucleotide sequence ID" value="XM_024809171.1"/>
</dbReference>
<proteinExistence type="inferred from homology"/>
<dbReference type="InterPro" id="IPR014710">
    <property type="entry name" value="RmlC-like_jellyroll"/>
</dbReference>
<feature type="binding site" evidence="8">
    <location>
        <position position="150"/>
    </location>
    <ligand>
        <name>Fe cation</name>
        <dbReference type="ChEBI" id="CHEBI:24875"/>
        <note>catalytic</note>
    </ligand>
</feature>
<organism evidence="10 11">
    <name type="scientific">Wickerhamiella sorbophila</name>
    <dbReference type="NCBI Taxonomy" id="45607"/>
    <lineage>
        <taxon>Eukaryota</taxon>
        <taxon>Fungi</taxon>
        <taxon>Dikarya</taxon>
        <taxon>Ascomycota</taxon>
        <taxon>Saccharomycotina</taxon>
        <taxon>Dipodascomycetes</taxon>
        <taxon>Dipodascales</taxon>
        <taxon>Trichomonascaceae</taxon>
        <taxon>Wickerhamiella</taxon>
    </lineage>
</organism>
<evidence type="ECO:0000256" key="2">
    <source>
        <dbReference type="ARBA" id="ARBA00013133"/>
    </source>
</evidence>
<dbReference type="Proteomes" id="UP000238350">
    <property type="component" value="Unassembled WGS sequence"/>
</dbReference>
<evidence type="ECO:0000256" key="1">
    <source>
        <dbReference type="ARBA" id="ARBA00006622"/>
    </source>
</evidence>
<evidence type="ECO:0000313" key="11">
    <source>
        <dbReference type="Proteomes" id="UP000238350"/>
    </source>
</evidence>
<dbReference type="GO" id="GO:0008198">
    <property type="term" value="F:ferrous iron binding"/>
    <property type="evidence" value="ECO:0007669"/>
    <property type="project" value="TreeGrafter"/>
</dbReference>
<dbReference type="OrthoDB" id="543511at2759"/>
<comment type="cofactor">
    <cofactor evidence="9">
        <name>Fe cation</name>
        <dbReference type="ChEBI" id="CHEBI:24875"/>
    </cofactor>
    <text evidence="9">Binds 1 Fe cation per subunit.</text>
</comment>
<sequence>MAPSSVYVKPPQPEQLLVNAHSVKHSLEEKKAFVECGSVGSSISDRMASDLESDDSRDFECDEHTNFDRLVDDIKAILGPTSGLDCSEVDESLLMERLSDYMSKDSEWSKYAFVDNSYDYTRNLIDDINHKANLLILVWTPGRGSDIHDHANAHCVVKMLSGTLRETLYDMPDSSNPQHLQVTRVTDLHRDQVSYMSDKLGLHRMENPGSVPAISLHLYTPPHAAKFGCNIYDELTGEKKHVRCCMYSKHGQRI</sequence>
<dbReference type="Gene3D" id="2.60.120.10">
    <property type="entry name" value="Jelly Rolls"/>
    <property type="match status" value="1"/>
</dbReference>
<keyword evidence="4 9" id="KW-0223">Dioxygenase</keyword>